<evidence type="ECO:0000313" key="4">
    <source>
        <dbReference type="Proteomes" id="UP000198251"/>
    </source>
</evidence>
<accession>A0A1C5GEZ0</accession>
<dbReference type="GeneID" id="95804426"/>
<dbReference type="Proteomes" id="UP000198251">
    <property type="component" value="Chromosome I"/>
</dbReference>
<keyword evidence="4" id="KW-1185">Reference proteome</keyword>
<feature type="domain" description="YdbS-like PH" evidence="2">
    <location>
        <begin position="78"/>
        <end position="152"/>
    </location>
</feature>
<dbReference type="AlphaFoldDB" id="A0A1C5GEZ0"/>
<protein>
    <submittedName>
        <fullName evidence="3">PH domain-containing protein</fullName>
    </submittedName>
</protein>
<dbReference type="Pfam" id="PF03703">
    <property type="entry name" value="bPH_2"/>
    <property type="match status" value="1"/>
</dbReference>
<dbReference type="RefSeq" id="WP_089002009.1">
    <property type="nucleotide sequence ID" value="NZ_JBEPBY010000009.1"/>
</dbReference>
<reference evidence="3 4" key="1">
    <citation type="submission" date="2016-06" db="EMBL/GenBank/DDBJ databases">
        <authorList>
            <person name="Kjaerup R.B."/>
            <person name="Dalgaard T.S."/>
            <person name="Juul-Madsen H.R."/>
        </authorList>
    </citation>
    <scope>NUCLEOTIDE SEQUENCE [LARGE SCALE GENOMIC DNA]</scope>
    <source>
        <strain evidence="3 4">DSM 43913</strain>
    </source>
</reference>
<name>A0A1C5GEZ0_MICEH</name>
<dbReference type="EMBL" id="LT607733">
    <property type="protein sequence ID" value="SCG18393.1"/>
    <property type="molecule type" value="Genomic_DNA"/>
</dbReference>
<organism evidence="3 4">
    <name type="scientific">Micromonospora echinofusca</name>
    <dbReference type="NCBI Taxonomy" id="47858"/>
    <lineage>
        <taxon>Bacteria</taxon>
        <taxon>Bacillati</taxon>
        <taxon>Actinomycetota</taxon>
        <taxon>Actinomycetes</taxon>
        <taxon>Micromonosporales</taxon>
        <taxon>Micromonosporaceae</taxon>
        <taxon>Micromonospora</taxon>
    </lineage>
</organism>
<dbReference type="InterPro" id="IPR005182">
    <property type="entry name" value="YdbS-like_PH"/>
</dbReference>
<feature type="transmembrane region" description="Helical" evidence="1">
    <location>
        <begin position="54"/>
        <end position="76"/>
    </location>
</feature>
<keyword evidence="1" id="KW-1133">Transmembrane helix</keyword>
<gene>
    <name evidence="3" type="ORF">GA0070610_4736</name>
</gene>
<proteinExistence type="predicted"/>
<dbReference type="PANTHER" id="PTHR37938">
    <property type="entry name" value="BLL0215 PROTEIN"/>
    <property type="match status" value="1"/>
</dbReference>
<keyword evidence="1" id="KW-0472">Membrane</keyword>
<evidence type="ECO:0000313" key="3">
    <source>
        <dbReference type="EMBL" id="SCG18393.1"/>
    </source>
</evidence>
<keyword evidence="1" id="KW-0812">Transmembrane</keyword>
<feature type="transmembrane region" description="Helical" evidence="1">
    <location>
        <begin position="29"/>
        <end position="48"/>
    </location>
</feature>
<dbReference type="PANTHER" id="PTHR37938:SF1">
    <property type="entry name" value="BLL0215 PROTEIN"/>
    <property type="match status" value="1"/>
</dbReference>
<sequence>MAFPDDVLTEDEHVVLHLHPHWKALVRPVAVLVLAIAAVVAGVVLLPSGGGGSIALAVIGGLALLAVLWLALWPFLVWRTTHYLFTDERVLLQQGVLSRDRRDIPLTRINDHAMNQRFVERLLGCGTLTIESAGERGQSVLHDVPKVGQVQTKLYELVEAHHDKHSLGDSEMRDILADLHDGKPLRDPTA</sequence>
<evidence type="ECO:0000256" key="1">
    <source>
        <dbReference type="SAM" id="Phobius"/>
    </source>
</evidence>
<evidence type="ECO:0000259" key="2">
    <source>
        <dbReference type="Pfam" id="PF03703"/>
    </source>
</evidence>